<evidence type="ECO:0000313" key="5">
    <source>
        <dbReference type="Proteomes" id="UP000288024"/>
    </source>
</evidence>
<dbReference type="InterPro" id="IPR000587">
    <property type="entry name" value="Creatinase_N"/>
</dbReference>
<dbReference type="PANTHER" id="PTHR46112:SF3">
    <property type="entry name" value="AMINOPEPTIDASE YPDF"/>
    <property type="match status" value="1"/>
</dbReference>
<reference evidence="4 5" key="1">
    <citation type="submission" date="2019-01" db="EMBL/GenBank/DDBJ databases">
        <title>Bacillus sp. M5HDSG1-1, whole genome shotgun sequence.</title>
        <authorList>
            <person name="Tuo L."/>
        </authorList>
    </citation>
    <scope>NUCLEOTIDE SEQUENCE [LARGE SCALE GENOMIC DNA]</scope>
    <source>
        <strain evidence="4 5">M5HDSG1-1</strain>
    </source>
</reference>
<feature type="region of interest" description="Disordered" evidence="1">
    <location>
        <begin position="1"/>
        <end position="25"/>
    </location>
</feature>
<dbReference type="Gene3D" id="3.40.350.10">
    <property type="entry name" value="Creatinase/prolidase N-terminal domain"/>
    <property type="match status" value="1"/>
</dbReference>
<accession>A0A3S2TSV3</accession>
<dbReference type="Pfam" id="PF00557">
    <property type="entry name" value="Peptidase_M24"/>
    <property type="match status" value="1"/>
</dbReference>
<protein>
    <submittedName>
        <fullName evidence="4">M24 family metallopeptidase</fullName>
    </submittedName>
</protein>
<dbReference type="EMBL" id="RZTZ01000008">
    <property type="protein sequence ID" value="RVT59905.1"/>
    <property type="molecule type" value="Genomic_DNA"/>
</dbReference>
<dbReference type="SUPFAM" id="SSF55920">
    <property type="entry name" value="Creatinase/aminopeptidase"/>
    <property type="match status" value="1"/>
</dbReference>
<name>A0A3S2TSV3_9BACI</name>
<feature type="domain" description="Creatinase N-terminal" evidence="3">
    <location>
        <begin position="37"/>
        <end position="144"/>
    </location>
</feature>
<evidence type="ECO:0000259" key="2">
    <source>
        <dbReference type="Pfam" id="PF00557"/>
    </source>
</evidence>
<dbReference type="InterPro" id="IPR029149">
    <property type="entry name" value="Creatin/AminoP/Spt16_N"/>
</dbReference>
<dbReference type="Proteomes" id="UP000288024">
    <property type="component" value="Unassembled WGS sequence"/>
</dbReference>
<sequence length="466" mass="51848">MTISRKTIEYTKVPEPTTPAANEPIDLNDETLDQHKQKILTRMQEKQLDVIVVYADREHGVNFGYLTGFEPRFEEAALVLHKDGKAYMMLGNESLRMQQYSRIKVEAVHTPYFSLPNQPMENSKTLAGLMEDAGIKQGMKVGIAGWKLFTSALEDNEQIYDVPYFIVTAVKEAVGEQGLLLNATSIFIHPGDGARVIMNANEIAHYEFGASLASDRMLRLLNKLQTGMTEMELAGELAAWGQQTNVQTIVATGDRFTNAVVAPRAKKVSIGDKFSATLGFRGGLSSRSGYAVTSQEDLPEEVRDYLEAVAKPYYAASVAWYENIAIGLRGNEMYELIEEVIPKAEYGWKLNPGHLTAGEEWMSSPIYSGSEIPVESGMLFQMDIIPSIPGYGGASAEDGVAIADEKLRDELAALYPDVWERIQARRDYMINTLGINLKPEVLPLSTINGYMRPYLLNKQYAFKVKS</sequence>
<gene>
    <name evidence="4" type="ORF">EM808_18475</name>
</gene>
<dbReference type="InterPro" id="IPR050659">
    <property type="entry name" value="Peptidase_M24B"/>
</dbReference>
<organism evidence="4 5">
    <name type="scientific">Niallia taxi</name>
    <dbReference type="NCBI Taxonomy" id="2499688"/>
    <lineage>
        <taxon>Bacteria</taxon>
        <taxon>Bacillati</taxon>
        <taxon>Bacillota</taxon>
        <taxon>Bacilli</taxon>
        <taxon>Bacillales</taxon>
        <taxon>Bacillaceae</taxon>
        <taxon>Niallia</taxon>
    </lineage>
</organism>
<proteinExistence type="predicted"/>
<feature type="domain" description="Peptidase M24" evidence="2">
    <location>
        <begin position="213"/>
        <end position="402"/>
    </location>
</feature>
<dbReference type="InterPro" id="IPR036005">
    <property type="entry name" value="Creatinase/aminopeptidase-like"/>
</dbReference>
<dbReference type="InterPro" id="IPR000994">
    <property type="entry name" value="Pept_M24"/>
</dbReference>
<dbReference type="PANTHER" id="PTHR46112">
    <property type="entry name" value="AMINOPEPTIDASE"/>
    <property type="match status" value="1"/>
</dbReference>
<dbReference type="CDD" id="cd01066">
    <property type="entry name" value="APP_MetAP"/>
    <property type="match status" value="1"/>
</dbReference>
<dbReference type="Gene3D" id="3.90.230.10">
    <property type="entry name" value="Creatinase/methionine aminopeptidase superfamily"/>
    <property type="match status" value="1"/>
</dbReference>
<dbReference type="AlphaFoldDB" id="A0A3S2TSV3"/>
<evidence type="ECO:0000313" key="4">
    <source>
        <dbReference type="EMBL" id="RVT59905.1"/>
    </source>
</evidence>
<evidence type="ECO:0000256" key="1">
    <source>
        <dbReference type="SAM" id="MobiDB-lite"/>
    </source>
</evidence>
<comment type="caution">
    <text evidence="4">The sequence shown here is derived from an EMBL/GenBank/DDBJ whole genome shotgun (WGS) entry which is preliminary data.</text>
</comment>
<evidence type="ECO:0000259" key="3">
    <source>
        <dbReference type="Pfam" id="PF01321"/>
    </source>
</evidence>
<keyword evidence="5" id="KW-1185">Reference proteome</keyword>
<dbReference type="RefSeq" id="WP_127739685.1">
    <property type="nucleotide sequence ID" value="NZ_RZTZ01000008.1"/>
</dbReference>
<dbReference type="Pfam" id="PF01321">
    <property type="entry name" value="Creatinase_N"/>
    <property type="match status" value="1"/>
</dbReference>